<comment type="caution">
    <text evidence="3">The sequence shown here is derived from an EMBL/GenBank/DDBJ whole genome shotgun (WGS) entry which is preliminary data.</text>
</comment>
<feature type="coiled-coil region" evidence="1">
    <location>
        <begin position="159"/>
        <end position="193"/>
    </location>
</feature>
<feature type="coiled-coil region" evidence="1">
    <location>
        <begin position="71"/>
        <end position="98"/>
    </location>
</feature>
<dbReference type="Proteomes" id="UP000187209">
    <property type="component" value="Unassembled WGS sequence"/>
</dbReference>
<feature type="region of interest" description="Disordered" evidence="2">
    <location>
        <begin position="207"/>
        <end position="256"/>
    </location>
</feature>
<evidence type="ECO:0000313" key="3">
    <source>
        <dbReference type="EMBL" id="OMJ76889.1"/>
    </source>
</evidence>
<gene>
    <name evidence="3" type="ORF">SteCoe_23625</name>
</gene>
<keyword evidence="1" id="KW-0175">Coiled coil</keyword>
<name>A0A1R2BJF9_9CILI</name>
<sequence>MESLQDLKIALEAEKHKNRLLEEKLRMKSFENEMIKRQAHLVPPSTSKMPLNRKDQESLLIALEREEEYVNNTLRQSLQRLVQEKIDIENALEQEQEFIVNTMSRQLAKALNDKFQATKRTYNSLETGGIIESEEIITDSSFSSDSENSRDVYRGKQQIRILETNLTAVKQQIHTAKSEIKRYKEMYLQLKSANKLLMKDEGYIGKNMSESDDTDRSSEFSCGSLSSRSMGLDTSQDSNAASRENSSTPKPRYSKM</sequence>
<dbReference type="Pfam" id="PF09755">
    <property type="entry name" value="DUF2046"/>
    <property type="match status" value="1"/>
</dbReference>
<keyword evidence="4" id="KW-1185">Reference proteome</keyword>
<proteinExistence type="predicted"/>
<evidence type="ECO:0000256" key="2">
    <source>
        <dbReference type="SAM" id="MobiDB-lite"/>
    </source>
</evidence>
<feature type="compositionally biased region" description="Polar residues" evidence="2">
    <location>
        <begin position="219"/>
        <end position="249"/>
    </location>
</feature>
<organism evidence="3 4">
    <name type="scientific">Stentor coeruleus</name>
    <dbReference type="NCBI Taxonomy" id="5963"/>
    <lineage>
        <taxon>Eukaryota</taxon>
        <taxon>Sar</taxon>
        <taxon>Alveolata</taxon>
        <taxon>Ciliophora</taxon>
        <taxon>Postciliodesmatophora</taxon>
        <taxon>Heterotrichea</taxon>
        <taxon>Heterotrichida</taxon>
        <taxon>Stentoridae</taxon>
        <taxon>Stentor</taxon>
    </lineage>
</organism>
<protein>
    <submittedName>
        <fullName evidence="3">Uncharacterized protein</fullName>
    </submittedName>
</protein>
<dbReference type="InterPro" id="IPR019152">
    <property type="entry name" value="DUF2046"/>
</dbReference>
<evidence type="ECO:0000256" key="1">
    <source>
        <dbReference type="SAM" id="Coils"/>
    </source>
</evidence>
<dbReference type="AlphaFoldDB" id="A0A1R2BJF9"/>
<accession>A0A1R2BJF9</accession>
<dbReference type="OrthoDB" id="78858at2759"/>
<reference evidence="3 4" key="1">
    <citation type="submission" date="2016-11" db="EMBL/GenBank/DDBJ databases">
        <title>The macronuclear genome of Stentor coeruleus: a giant cell with tiny introns.</title>
        <authorList>
            <person name="Slabodnick M."/>
            <person name="Ruby J.G."/>
            <person name="Reiff S.B."/>
            <person name="Swart E.C."/>
            <person name="Gosai S."/>
            <person name="Prabakaran S."/>
            <person name="Witkowska E."/>
            <person name="Larue G.E."/>
            <person name="Fisher S."/>
            <person name="Freeman R.M."/>
            <person name="Gunawardena J."/>
            <person name="Chu W."/>
            <person name="Stover N.A."/>
            <person name="Gregory B.D."/>
            <person name="Nowacki M."/>
            <person name="Derisi J."/>
            <person name="Roy S.W."/>
            <person name="Marshall W.F."/>
            <person name="Sood P."/>
        </authorList>
    </citation>
    <scope>NUCLEOTIDE SEQUENCE [LARGE SCALE GENOMIC DNA]</scope>
    <source>
        <strain evidence="3">WM001</strain>
    </source>
</reference>
<feature type="coiled-coil region" evidence="1">
    <location>
        <begin position="4"/>
        <end position="33"/>
    </location>
</feature>
<dbReference type="EMBL" id="MPUH01000605">
    <property type="protein sequence ID" value="OMJ76889.1"/>
    <property type="molecule type" value="Genomic_DNA"/>
</dbReference>
<evidence type="ECO:0000313" key="4">
    <source>
        <dbReference type="Proteomes" id="UP000187209"/>
    </source>
</evidence>